<comment type="caution">
    <text evidence="1">The sequence shown here is derived from an EMBL/GenBank/DDBJ whole genome shotgun (WGS) entry which is preliminary data.</text>
</comment>
<reference evidence="1" key="1">
    <citation type="submission" date="2022-07" db="EMBL/GenBank/DDBJ databases">
        <title>Phylogenomic reconstructions and comparative analyses of Kickxellomycotina fungi.</title>
        <authorList>
            <person name="Reynolds N.K."/>
            <person name="Stajich J.E."/>
            <person name="Barry K."/>
            <person name="Grigoriev I.V."/>
            <person name="Crous P."/>
            <person name="Smith M.E."/>
        </authorList>
    </citation>
    <scope>NUCLEOTIDE SEQUENCE</scope>
    <source>
        <strain evidence="1">NRRL 5244</strain>
    </source>
</reference>
<organism evidence="1 2">
    <name type="scientific">Linderina macrospora</name>
    <dbReference type="NCBI Taxonomy" id="4868"/>
    <lineage>
        <taxon>Eukaryota</taxon>
        <taxon>Fungi</taxon>
        <taxon>Fungi incertae sedis</taxon>
        <taxon>Zoopagomycota</taxon>
        <taxon>Kickxellomycotina</taxon>
        <taxon>Kickxellomycetes</taxon>
        <taxon>Kickxellales</taxon>
        <taxon>Kickxellaceae</taxon>
        <taxon>Linderina</taxon>
    </lineage>
</organism>
<accession>A0ACC1J1S7</accession>
<gene>
    <name evidence="1" type="ORF">FBU59_005721</name>
</gene>
<feature type="non-terminal residue" evidence="1">
    <location>
        <position position="83"/>
    </location>
</feature>
<protein>
    <submittedName>
        <fullName evidence="1">Uncharacterized protein</fullName>
    </submittedName>
</protein>
<sequence>MPSPADIAYVLYSVTTVSAKSTFDFYWRGPRLPSWDLRMQVTLDVMRHMINNGAPQFSNDDRIDNIDIYQLTQTMRERGLKST</sequence>
<keyword evidence="2" id="KW-1185">Reference proteome</keyword>
<name>A0ACC1J1S7_9FUNG</name>
<evidence type="ECO:0000313" key="2">
    <source>
        <dbReference type="Proteomes" id="UP001150603"/>
    </source>
</evidence>
<dbReference type="EMBL" id="JANBPW010004677">
    <property type="protein sequence ID" value="KAJ1934370.1"/>
    <property type="molecule type" value="Genomic_DNA"/>
</dbReference>
<proteinExistence type="predicted"/>
<evidence type="ECO:0000313" key="1">
    <source>
        <dbReference type="EMBL" id="KAJ1934370.1"/>
    </source>
</evidence>
<dbReference type="Proteomes" id="UP001150603">
    <property type="component" value="Unassembled WGS sequence"/>
</dbReference>